<name>A0A8S0W391_9FIRM</name>
<evidence type="ECO:0000313" key="3">
    <source>
        <dbReference type="Proteomes" id="UP001071230"/>
    </source>
</evidence>
<accession>A0A8S0W391</accession>
<dbReference type="KEGG" id="aacx:DEACI_2095"/>
<dbReference type="Proteomes" id="UP001071230">
    <property type="component" value="Unassembled WGS sequence"/>
</dbReference>
<dbReference type="EMBL" id="CDGJ01000096">
    <property type="protein sequence ID" value="CEJ08859.1"/>
    <property type="molecule type" value="Genomic_DNA"/>
</dbReference>
<gene>
    <name evidence="1" type="ORF">DEACI_2095</name>
    <name evidence="2" type="ORF">DEACI_3340</name>
</gene>
<dbReference type="AlphaFoldDB" id="A0A8S0W391"/>
<proteinExistence type="predicted"/>
<organism evidence="1">
    <name type="scientific">Acididesulfobacillus acetoxydans</name>
    <dbReference type="NCBI Taxonomy" id="1561005"/>
    <lineage>
        <taxon>Bacteria</taxon>
        <taxon>Bacillati</taxon>
        <taxon>Bacillota</taxon>
        <taxon>Clostridia</taxon>
        <taxon>Eubacteriales</taxon>
        <taxon>Peptococcaceae</taxon>
        <taxon>Acididesulfobacillus</taxon>
    </lineage>
</organism>
<dbReference type="RefSeq" id="WP_240984957.1">
    <property type="nucleotide sequence ID" value="NZ_CDGJ01000096.1"/>
</dbReference>
<protein>
    <submittedName>
        <fullName evidence="1">Uncharacterized protein</fullName>
    </submittedName>
</protein>
<reference evidence="2" key="1">
    <citation type="submission" date="2014-11" db="EMBL/GenBank/DDBJ databases">
        <authorList>
            <person name="Hornung B.V."/>
        </authorList>
    </citation>
    <scope>NUCLEOTIDE SEQUENCE</scope>
    <source>
        <strain evidence="2">INE</strain>
    </source>
</reference>
<reference evidence="1" key="2">
    <citation type="submission" date="2020-01" db="EMBL/GenBank/DDBJ databases">
        <authorList>
            <person name="Hornung B."/>
        </authorList>
    </citation>
    <scope>NUCLEOTIDE SEQUENCE</scope>
    <source>
        <strain evidence="1">PacBioINE</strain>
    </source>
</reference>
<dbReference type="EMBL" id="LR746496">
    <property type="protein sequence ID" value="CAA7601428.1"/>
    <property type="molecule type" value="Genomic_DNA"/>
</dbReference>
<keyword evidence="3" id="KW-1185">Reference proteome</keyword>
<evidence type="ECO:0000313" key="2">
    <source>
        <dbReference type="EMBL" id="CEJ08859.1"/>
    </source>
</evidence>
<sequence length="62" mass="6861">MAGDDIGQENISNSAWRHENIPGIGEKFPVAKTSTADSPDYGEIFLKAVLIAMRDTKTWRIP</sequence>
<evidence type="ECO:0000313" key="1">
    <source>
        <dbReference type="EMBL" id="CAA7601428.1"/>
    </source>
</evidence>
<dbReference type="Proteomes" id="UP000836597">
    <property type="component" value="Chromosome"/>
</dbReference>